<dbReference type="PROSITE" id="PS00571">
    <property type="entry name" value="AMIDASES"/>
    <property type="match status" value="1"/>
</dbReference>
<dbReference type="HAMAP" id="MF_00120">
    <property type="entry name" value="GatA"/>
    <property type="match status" value="1"/>
</dbReference>
<feature type="active site" description="Charge relay system" evidence="11">
    <location>
        <position position="79"/>
    </location>
</feature>
<dbReference type="Gene3D" id="3.90.1300.10">
    <property type="entry name" value="Amidase signature (AS) domain"/>
    <property type="match status" value="1"/>
</dbReference>
<dbReference type="InterPro" id="IPR036928">
    <property type="entry name" value="AS_sf"/>
</dbReference>
<dbReference type="AlphaFoldDB" id="A0A2P7SPT0"/>
<comment type="subunit">
    <text evidence="3 11">Heterotrimer of A, B and C subunits.</text>
</comment>
<dbReference type="InterPro" id="IPR020556">
    <property type="entry name" value="Amidase_CS"/>
</dbReference>
<comment type="catalytic activity">
    <reaction evidence="10 11">
        <text>L-glutamyl-tRNA(Gln) + L-glutamine + ATP + H2O = L-glutaminyl-tRNA(Gln) + L-glutamate + ADP + phosphate + H(+)</text>
        <dbReference type="Rhea" id="RHEA:17521"/>
        <dbReference type="Rhea" id="RHEA-COMP:9681"/>
        <dbReference type="Rhea" id="RHEA-COMP:9684"/>
        <dbReference type="ChEBI" id="CHEBI:15377"/>
        <dbReference type="ChEBI" id="CHEBI:15378"/>
        <dbReference type="ChEBI" id="CHEBI:29985"/>
        <dbReference type="ChEBI" id="CHEBI:30616"/>
        <dbReference type="ChEBI" id="CHEBI:43474"/>
        <dbReference type="ChEBI" id="CHEBI:58359"/>
        <dbReference type="ChEBI" id="CHEBI:78520"/>
        <dbReference type="ChEBI" id="CHEBI:78521"/>
        <dbReference type="ChEBI" id="CHEBI:456216"/>
        <dbReference type="EC" id="6.3.5.7"/>
    </reaction>
</comment>
<protein>
    <recommendedName>
        <fullName evidence="5 11">Glutamyl-tRNA(Gln) amidotransferase subunit A</fullName>
        <shortName evidence="11">Glu-ADT subunit A</shortName>
        <ecNumber evidence="4 11">6.3.5.7</ecNumber>
    </recommendedName>
</protein>
<evidence type="ECO:0000256" key="6">
    <source>
        <dbReference type="ARBA" id="ARBA00022598"/>
    </source>
</evidence>
<comment type="similarity">
    <text evidence="2 11">Belongs to the amidase family. GatA subfamily.</text>
</comment>
<dbReference type="SUPFAM" id="SSF75304">
    <property type="entry name" value="Amidase signature (AS) enzymes"/>
    <property type="match status" value="1"/>
</dbReference>
<organism evidence="13 14">
    <name type="scientific">Kumtagia ephedrae</name>
    <dbReference type="NCBI Taxonomy" id="2116701"/>
    <lineage>
        <taxon>Bacteria</taxon>
        <taxon>Pseudomonadati</taxon>
        <taxon>Pseudomonadota</taxon>
        <taxon>Alphaproteobacteria</taxon>
        <taxon>Hyphomicrobiales</taxon>
        <taxon>Phyllobacteriaceae</taxon>
        <taxon>Kumtagia</taxon>
    </lineage>
</organism>
<dbReference type="Proteomes" id="UP000241229">
    <property type="component" value="Unassembled WGS sequence"/>
</dbReference>
<evidence type="ECO:0000256" key="9">
    <source>
        <dbReference type="ARBA" id="ARBA00022917"/>
    </source>
</evidence>
<dbReference type="EMBL" id="PXYK01000004">
    <property type="protein sequence ID" value="PSJ64468.1"/>
    <property type="molecule type" value="Genomic_DNA"/>
</dbReference>
<dbReference type="GO" id="GO:0050567">
    <property type="term" value="F:glutaminyl-tRNA synthase (glutamine-hydrolyzing) activity"/>
    <property type="evidence" value="ECO:0007669"/>
    <property type="project" value="UniProtKB-UniRule"/>
</dbReference>
<evidence type="ECO:0000313" key="14">
    <source>
        <dbReference type="Proteomes" id="UP000241229"/>
    </source>
</evidence>
<dbReference type="GO" id="GO:0005524">
    <property type="term" value="F:ATP binding"/>
    <property type="evidence" value="ECO:0007669"/>
    <property type="project" value="UniProtKB-KW"/>
</dbReference>
<keyword evidence="13" id="KW-0808">Transferase</keyword>
<keyword evidence="6 11" id="KW-0436">Ligase</keyword>
<evidence type="ECO:0000256" key="2">
    <source>
        <dbReference type="ARBA" id="ARBA00008069"/>
    </source>
</evidence>
<evidence type="ECO:0000256" key="5">
    <source>
        <dbReference type="ARBA" id="ARBA00014428"/>
    </source>
</evidence>
<reference evidence="13 14" key="1">
    <citation type="submission" date="2018-03" db="EMBL/GenBank/DDBJ databases">
        <title>The draft genome of Mesorhizobium sp. 6GN-30.</title>
        <authorList>
            <person name="Liu L."/>
            <person name="Li L."/>
            <person name="Wang T."/>
            <person name="Zhang X."/>
            <person name="Liang L."/>
        </authorList>
    </citation>
    <scope>NUCLEOTIDE SEQUENCE [LARGE SCALE GENOMIC DNA]</scope>
    <source>
        <strain evidence="13 14">6GN30</strain>
    </source>
</reference>
<dbReference type="PANTHER" id="PTHR11895">
    <property type="entry name" value="TRANSAMIDASE"/>
    <property type="match status" value="1"/>
</dbReference>
<dbReference type="GO" id="GO:0016740">
    <property type="term" value="F:transferase activity"/>
    <property type="evidence" value="ECO:0007669"/>
    <property type="project" value="UniProtKB-KW"/>
</dbReference>
<dbReference type="Pfam" id="PF01425">
    <property type="entry name" value="Amidase"/>
    <property type="match status" value="2"/>
</dbReference>
<evidence type="ECO:0000256" key="8">
    <source>
        <dbReference type="ARBA" id="ARBA00022840"/>
    </source>
</evidence>
<keyword evidence="8 11" id="KW-0067">ATP-binding</keyword>
<evidence type="ECO:0000256" key="1">
    <source>
        <dbReference type="ARBA" id="ARBA00003871"/>
    </source>
</evidence>
<evidence type="ECO:0000259" key="12">
    <source>
        <dbReference type="Pfam" id="PF01425"/>
    </source>
</evidence>
<comment type="caution">
    <text evidence="13">The sequence shown here is derived from an EMBL/GenBank/DDBJ whole genome shotgun (WGS) entry which is preliminary data.</text>
</comment>
<comment type="function">
    <text evidence="1">Hydrolyzes indole-3-acetamide (IAM) into indole-3-acetic acid (IAA).</text>
</comment>
<proteinExistence type="inferred from homology"/>
<feature type="active site" description="Acyl-ester intermediate" evidence="11">
    <location>
        <position position="212"/>
    </location>
</feature>
<keyword evidence="14" id="KW-1185">Reference proteome</keyword>
<feature type="domain" description="Amidase" evidence="12">
    <location>
        <begin position="181"/>
        <end position="502"/>
    </location>
</feature>
<evidence type="ECO:0000256" key="7">
    <source>
        <dbReference type="ARBA" id="ARBA00022741"/>
    </source>
</evidence>
<evidence type="ECO:0000313" key="13">
    <source>
        <dbReference type="EMBL" id="PSJ64468.1"/>
    </source>
</evidence>
<evidence type="ECO:0000256" key="4">
    <source>
        <dbReference type="ARBA" id="ARBA00012739"/>
    </source>
</evidence>
<feature type="domain" description="Amidase" evidence="12">
    <location>
        <begin position="25"/>
        <end position="149"/>
    </location>
</feature>
<keyword evidence="7 11" id="KW-0547">Nucleotide-binding</keyword>
<gene>
    <name evidence="11" type="primary">gatA</name>
    <name evidence="13" type="ORF">C7I84_05845</name>
</gene>
<dbReference type="RefSeq" id="WP_106771214.1">
    <property type="nucleotide sequence ID" value="NZ_PXYK01000004.1"/>
</dbReference>
<keyword evidence="9 11" id="KW-0648">Protein biosynthesis</keyword>
<dbReference type="GO" id="GO:0006412">
    <property type="term" value="P:translation"/>
    <property type="evidence" value="ECO:0007669"/>
    <property type="project" value="UniProtKB-UniRule"/>
</dbReference>
<name>A0A2P7SPT0_9HYPH</name>
<sequence length="522" mass="55862">MTDLTRLTIADARDKLRGKEITSAELTDAYLDAIDAANATLNAYVAVTHDKARDMAKASDAKMAKGEGGALEGIPLGIKDLFSTEGVHTQACSHILDGFKPRYESTVTSNLWADGAVMLGKLNMDEFAMGSSNETSHYGPVVNPWRRQRLEQSVTPTIHLDEGGFVPAGGGVREARTLDNARLVPGGSSGGSAAAVAAFLCAGATATDTGGSIRQPAAFTGTIGIKPTYGRVSRWGVVAFASSLDQAGPIARDVRDAAILLKSMASVDAKDTTSVDMPVPDYEAAIGRPIKGMRVGIPKEYRVDGMPEEIEALWQKGIAWLKDAGATIVDISLPHTKYALPAYYIVAPAEASSNLARYDGVRYGLRVPGKDIVDMYEKTRAAGFGREVKRRVMIGTYVLSAGYYDAYYLQAQKVRTLIKRDFEAVFDAGVDVILTPATPSAAFGIADEDMASDPVKMYLNDIFTVTVNMAGLPGIAVPAGLDARGLPLGLQLIGKPFDEETLFQTAHVIEQAAGRFQPEKWW</sequence>
<feature type="active site" description="Charge relay system" evidence="11">
    <location>
        <position position="188"/>
    </location>
</feature>
<comment type="function">
    <text evidence="11">Allows the formation of correctly charged Gln-tRNA(Gln) through the transamidation of misacylated Glu-tRNA(Gln) in organisms which lack glutaminyl-tRNA synthetase. The reaction takes place in the presence of glutamine and ATP through an activated gamma-phospho-Glu-tRNA(Gln).</text>
</comment>
<dbReference type="InterPro" id="IPR023631">
    <property type="entry name" value="Amidase_dom"/>
</dbReference>
<accession>A0A2P7SPT0</accession>
<dbReference type="EC" id="6.3.5.7" evidence="4 11"/>
<evidence type="ECO:0000256" key="11">
    <source>
        <dbReference type="HAMAP-Rule" id="MF_00120"/>
    </source>
</evidence>
<dbReference type="InterPro" id="IPR000120">
    <property type="entry name" value="Amidase"/>
</dbReference>
<dbReference type="InterPro" id="IPR004412">
    <property type="entry name" value="GatA"/>
</dbReference>
<dbReference type="OrthoDB" id="9811471at2"/>
<evidence type="ECO:0000256" key="3">
    <source>
        <dbReference type="ARBA" id="ARBA00011123"/>
    </source>
</evidence>
<dbReference type="PANTHER" id="PTHR11895:SF151">
    <property type="entry name" value="GLUTAMYL-TRNA(GLN) AMIDOTRANSFERASE SUBUNIT A"/>
    <property type="match status" value="1"/>
</dbReference>
<evidence type="ECO:0000256" key="10">
    <source>
        <dbReference type="ARBA" id="ARBA00047407"/>
    </source>
</evidence>
<dbReference type="GO" id="GO:0030956">
    <property type="term" value="C:glutamyl-tRNA(Gln) amidotransferase complex"/>
    <property type="evidence" value="ECO:0007669"/>
    <property type="project" value="InterPro"/>
</dbReference>